<dbReference type="Pfam" id="PF00644">
    <property type="entry name" value="PARP"/>
    <property type="match status" value="1"/>
</dbReference>
<gene>
    <name evidence="7" type="ORF">LTR97_006697</name>
</gene>
<proteinExistence type="predicted"/>
<evidence type="ECO:0000256" key="5">
    <source>
        <dbReference type="SAM" id="MobiDB-lite"/>
    </source>
</evidence>
<dbReference type="SUPFAM" id="SSF54495">
    <property type="entry name" value="UBC-like"/>
    <property type="match status" value="1"/>
</dbReference>
<dbReference type="AlphaFoldDB" id="A0AAN7W6P9"/>
<dbReference type="CDD" id="cd23802">
    <property type="entry name" value="UBCc_UBE2Q"/>
    <property type="match status" value="1"/>
</dbReference>
<dbReference type="InterPro" id="IPR016135">
    <property type="entry name" value="UBQ-conjugating_enzyme/RWD"/>
</dbReference>
<keyword evidence="4" id="KW-0520">NAD</keyword>
<feature type="region of interest" description="Disordered" evidence="5">
    <location>
        <begin position="283"/>
        <end position="303"/>
    </location>
</feature>
<accession>A0AAN7W6P9</accession>
<dbReference type="GO" id="GO:0016779">
    <property type="term" value="F:nucleotidyltransferase activity"/>
    <property type="evidence" value="ECO:0007669"/>
    <property type="project" value="UniProtKB-KW"/>
</dbReference>
<evidence type="ECO:0000313" key="8">
    <source>
        <dbReference type="Proteomes" id="UP001310594"/>
    </source>
</evidence>
<reference evidence="7" key="1">
    <citation type="submission" date="2023-08" db="EMBL/GenBank/DDBJ databases">
        <title>Black Yeasts Isolated from many extreme environments.</title>
        <authorList>
            <person name="Coleine C."/>
            <person name="Stajich J.E."/>
            <person name="Selbmann L."/>
        </authorList>
    </citation>
    <scope>NUCLEOTIDE SEQUENCE</scope>
    <source>
        <strain evidence="7">CCFEE 5810</strain>
    </source>
</reference>
<dbReference type="InterPro" id="IPR000608">
    <property type="entry name" value="UBC"/>
</dbReference>
<keyword evidence="1" id="KW-0328">Glycosyltransferase</keyword>
<dbReference type="GO" id="GO:0003950">
    <property type="term" value="F:NAD+ poly-ADP-ribosyltransferase activity"/>
    <property type="evidence" value="ECO:0007669"/>
    <property type="project" value="InterPro"/>
</dbReference>
<comment type="caution">
    <text evidence="7">The sequence shown here is derived from an EMBL/GenBank/DDBJ whole genome shotgun (WGS) entry which is preliminary data.</text>
</comment>
<keyword evidence="3" id="KW-0548">Nucleotidyltransferase</keyword>
<keyword evidence="2" id="KW-0808">Transferase</keyword>
<feature type="domain" description="UBC core" evidence="6">
    <location>
        <begin position="1007"/>
        <end position="1195"/>
    </location>
</feature>
<evidence type="ECO:0000256" key="1">
    <source>
        <dbReference type="ARBA" id="ARBA00022676"/>
    </source>
</evidence>
<dbReference type="Gene3D" id="3.90.228.10">
    <property type="match status" value="1"/>
</dbReference>
<dbReference type="SUPFAM" id="SSF56399">
    <property type="entry name" value="ADP-ribosylation"/>
    <property type="match status" value="1"/>
</dbReference>
<sequence length="1196" mass="131577">MPRRQFIADLQKVQGDSLPPGINDVQQGEDDGQITFEFIGTLPSGLVEPVRITAMVTDLGDYPKSHEYMIFCGDDAPRAIGAALQDVRGTNKKTIFELIDIVSATLTRLAPDRDGDMQMMDSQEVQSEDEDDDDIYGSDHEAFEISANQPTPYAAVTSSTPRATGRPFRARVRSDLLTAKKAGFRVGQLGHLMDGFNAFVTISIRMSKLGISEEAMQAWHVNPKEYLILIIQYPNGYKTNEELQACDSMRLAPNLAMRLCAGKKYKPTLQEAIKAFTVIKKNDRDGTSTSDIPSAEDAAPSQSSLHETFISKPLGGFLQERLVPILRYRSAGMDWRGAEAWFTEISSKGASGADAIPDAFYQPEPTNDALPDIVTADHYTARGLMQYSFPLLAMQFSLRHFVRCTEFCLVCHRKLDTEVEAIKPYVCDQPLCLYQYMTLGFGPSIEHEIMTQPQVVDLLISFCYSSASARKLRDFPDGLALTVPAVDLTEYRAADPYAAMAGYRGRTVADKPDVKKAPSELTKYDVGFDHDRRELIFFNKPDQCPVRQGSWIVLTTQGLEGSETHCRVSEVTYYPTIRIDESVDIAMPGAPISAAAGATVNASGSRPKTITPATTPKWAPASFTIYEQDFEQLDKSGKCISICQLLDTLPPLKCLQEYLTKHRPADLKDWVTRISPAALSLLRWIIASNRACIMQVDADSHGGVHGQERLYGMKDYVQFRFAMGAPDKEQRFITEVRNTTQRLTLKYPTIFAWHGSPLPNWHSIIRQGLHFKNADHGRAYGDGVYHAKDAHTSTSYSGMYGGGAYGSQGIVKGAWANSQLKINSALALNEIVNAPGEFQSHNPYFVVQHLDWIQTRYLFVQCQPTELDAKAMVETKPVNEYPQDPSRTPRGISDTIVIPASAITSRLAATEDRPSVSRGSKRLKGSGGFNNPIAVDDGGDSESDATDAEDLDILFEEDEPTPAPTTIATPTQVVATRPKGTATDFLPGTLDFSTLPIMPEPTYANPAATKRLMKELGSLQKVQEASALGDLGWYIDVDRIENAYQWIVELHSFHVIDPTLPIAKDMKKANIQSIVLEVRYGADFPFTPPYVRVIRPRCLSLGQGGGGHIVLGGAMCMELLTNTGWSSVSSMESVLMQIRLAIASEPHARLDTRTNGDYGAAEGADGYIRACAAHGWTVPPGFKGMAYGMSSKEGGS</sequence>
<dbReference type="InterPro" id="IPR051838">
    <property type="entry name" value="ARTD_PARP"/>
</dbReference>
<evidence type="ECO:0000256" key="4">
    <source>
        <dbReference type="ARBA" id="ARBA00023027"/>
    </source>
</evidence>
<evidence type="ECO:0000313" key="7">
    <source>
        <dbReference type="EMBL" id="KAK5699048.1"/>
    </source>
</evidence>
<dbReference type="Gene3D" id="3.10.110.10">
    <property type="entry name" value="Ubiquitin Conjugating Enzyme"/>
    <property type="match status" value="1"/>
</dbReference>
<dbReference type="PANTHER" id="PTHR21328">
    <property type="entry name" value="POLY ADP-RIBOSE POLYMERASE FAMILY, MEMBER PARP"/>
    <property type="match status" value="1"/>
</dbReference>
<feature type="region of interest" description="Disordered" evidence="5">
    <location>
        <begin position="113"/>
        <end position="133"/>
    </location>
</feature>
<name>A0AAN7W6P9_9PEZI</name>
<dbReference type="EMBL" id="JAVRQU010000009">
    <property type="protein sequence ID" value="KAK5699048.1"/>
    <property type="molecule type" value="Genomic_DNA"/>
</dbReference>
<organism evidence="7 8">
    <name type="scientific">Elasticomyces elasticus</name>
    <dbReference type="NCBI Taxonomy" id="574655"/>
    <lineage>
        <taxon>Eukaryota</taxon>
        <taxon>Fungi</taxon>
        <taxon>Dikarya</taxon>
        <taxon>Ascomycota</taxon>
        <taxon>Pezizomycotina</taxon>
        <taxon>Dothideomycetes</taxon>
        <taxon>Dothideomycetidae</taxon>
        <taxon>Mycosphaerellales</taxon>
        <taxon>Teratosphaeriaceae</taxon>
        <taxon>Elasticomyces</taxon>
    </lineage>
</organism>
<dbReference type="InterPro" id="IPR012317">
    <property type="entry name" value="Poly(ADP-ribose)pol_cat_dom"/>
</dbReference>
<evidence type="ECO:0000259" key="6">
    <source>
        <dbReference type="PROSITE" id="PS50127"/>
    </source>
</evidence>
<dbReference type="PROSITE" id="PS50127">
    <property type="entry name" value="UBC_2"/>
    <property type="match status" value="1"/>
</dbReference>
<protein>
    <recommendedName>
        <fullName evidence="6">UBC core domain-containing protein</fullName>
    </recommendedName>
</protein>
<dbReference type="Proteomes" id="UP001310594">
    <property type="component" value="Unassembled WGS sequence"/>
</dbReference>
<evidence type="ECO:0000256" key="2">
    <source>
        <dbReference type="ARBA" id="ARBA00022679"/>
    </source>
</evidence>
<feature type="region of interest" description="Disordered" evidence="5">
    <location>
        <begin position="908"/>
        <end position="945"/>
    </location>
</feature>
<evidence type="ECO:0000256" key="3">
    <source>
        <dbReference type="ARBA" id="ARBA00022695"/>
    </source>
</evidence>